<sequence length="149" mass="17421">MKQYIGTKIVKAEPMTRGDYNNYRGWQIPADEDPTDEGYLMEYENGHEQWLPKEMFEADYIEYDKNKLPATAVGMISTDYKERFKAEYAQLVIRYEGLKGMLKKWDDGTLEFEPTCPRSIYNMQIKAMSEYIAVLEARAAIENVDLMSE</sequence>
<evidence type="ECO:0000313" key="2">
    <source>
        <dbReference type="Proteomes" id="UP000188159"/>
    </source>
</evidence>
<name>A0A1Q2C3W3_ANAHA</name>
<dbReference type="EMBL" id="CP012098">
    <property type="protein sequence ID" value="AQP38422.1"/>
    <property type="molecule type" value="Genomic_DNA"/>
</dbReference>
<dbReference type="InterPro" id="IPR054052">
    <property type="entry name" value="Y16Q-like"/>
</dbReference>
<dbReference type="Pfam" id="PF21825">
    <property type="entry name" value="crAss001_48"/>
    <property type="match status" value="1"/>
</dbReference>
<organism evidence="1 2">
    <name type="scientific">Anaerostipes hadrus</name>
    <dbReference type="NCBI Taxonomy" id="649756"/>
    <lineage>
        <taxon>Bacteria</taxon>
        <taxon>Bacillati</taxon>
        <taxon>Bacillota</taxon>
        <taxon>Clostridia</taxon>
        <taxon>Lachnospirales</taxon>
        <taxon>Lachnospiraceae</taxon>
        <taxon>Anaerostipes</taxon>
    </lineage>
</organism>
<proteinExistence type="predicted"/>
<reference evidence="1 2" key="1">
    <citation type="journal article" date="2016" name="Sci. Rep.">
        <title>Accelerated dysbiosis of gut microbiota during aggravation of DSS-induced colitis by a butyrate-producing bacterium.</title>
        <authorList>
            <person name="Zhang Q."/>
            <person name="Wu Y."/>
            <person name="Wang J."/>
            <person name="Wu G."/>
            <person name="Long W."/>
            <person name="Xue Z."/>
            <person name="Wang L."/>
            <person name="Zhang X."/>
            <person name="Pang X."/>
            <person name="Zhao Y."/>
            <person name="Zhao L."/>
            <person name="Zhang C."/>
        </authorList>
    </citation>
    <scope>NUCLEOTIDE SEQUENCE [LARGE SCALE GENOMIC DNA]</scope>
    <source>
        <strain evidence="1 2">BPB5</strain>
    </source>
</reference>
<protein>
    <submittedName>
        <fullName evidence="1">Uncharacterized protein</fullName>
    </submittedName>
</protein>
<dbReference type="RefSeq" id="WP_330394002.1">
    <property type="nucleotide sequence ID" value="NZ_CP012098.1"/>
</dbReference>
<dbReference type="AlphaFoldDB" id="A0A1Q2C3W3"/>
<evidence type="ECO:0000313" key="1">
    <source>
        <dbReference type="EMBL" id="AQP38422.1"/>
    </source>
</evidence>
<dbReference type="Proteomes" id="UP000188159">
    <property type="component" value="Chromosome"/>
</dbReference>
<accession>A0A1Q2C3W3</accession>
<gene>
    <name evidence="1" type="ORF">DO83_01485</name>
</gene>